<organism evidence="3 4">
    <name type="scientific">Paramecium sonneborni</name>
    <dbReference type="NCBI Taxonomy" id="65129"/>
    <lineage>
        <taxon>Eukaryota</taxon>
        <taxon>Sar</taxon>
        <taxon>Alveolata</taxon>
        <taxon>Ciliophora</taxon>
        <taxon>Intramacronucleata</taxon>
        <taxon>Oligohymenophorea</taxon>
        <taxon>Peniculida</taxon>
        <taxon>Parameciidae</taxon>
        <taxon>Paramecium</taxon>
    </lineage>
</organism>
<dbReference type="AlphaFoldDB" id="A0A8S1L310"/>
<protein>
    <submittedName>
        <fullName evidence="3">Uncharacterized protein</fullName>
    </submittedName>
</protein>
<feature type="region of interest" description="Disordered" evidence="2">
    <location>
        <begin position="1"/>
        <end position="20"/>
    </location>
</feature>
<evidence type="ECO:0000256" key="2">
    <source>
        <dbReference type="SAM" id="MobiDB-lite"/>
    </source>
</evidence>
<evidence type="ECO:0000313" key="3">
    <source>
        <dbReference type="EMBL" id="CAD8059873.1"/>
    </source>
</evidence>
<evidence type="ECO:0000313" key="4">
    <source>
        <dbReference type="Proteomes" id="UP000692954"/>
    </source>
</evidence>
<dbReference type="OrthoDB" id="10344119at2759"/>
<reference evidence="3" key="1">
    <citation type="submission" date="2021-01" db="EMBL/GenBank/DDBJ databases">
        <authorList>
            <consortium name="Genoscope - CEA"/>
            <person name="William W."/>
        </authorList>
    </citation>
    <scope>NUCLEOTIDE SEQUENCE</scope>
</reference>
<keyword evidence="4" id="KW-1185">Reference proteome</keyword>
<dbReference type="Proteomes" id="UP000692954">
    <property type="component" value="Unassembled WGS sequence"/>
</dbReference>
<feature type="coiled-coil region" evidence="1">
    <location>
        <begin position="60"/>
        <end position="87"/>
    </location>
</feature>
<accession>A0A8S1L310</accession>
<gene>
    <name evidence="3" type="ORF">PSON_ATCC_30995.1.T0130495</name>
</gene>
<proteinExistence type="predicted"/>
<feature type="compositionally biased region" description="Low complexity" evidence="2">
    <location>
        <begin position="8"/>
        <end position="20"/>
    </location>
</feature>
<keyword evidence="1" id="KW-0175">Coiled coil</keyword>
<sequence>MLSKRKVSQQNQNQEESSNSIENLCNKIRKVIVSEVGEKYIQNNSDKGIKKKRTKQKSKLQENQQYVEQMESDAVEVEEQLSSIQAISESQSWVLEELFDEINKLNVLQDIE</sequence>
<comment type="caution">
    <text evidence="3">The sequence shown here is derived from an EMBL/GenBank/DDBJ whole genome shotgun (WGS) entry which is preliminary data.</text>
</comment>
<dbReference type="EMBL" id="CAJJDN010000013">
    <property type="protein sequence ID" value="CAD8059873.1"/>
    <property type="molecule type" value="Genomic_DNA"/>
</dbReference>
<name>A0A8S1L310_9CILI</name>
<evidence type="ECO:0000256" key="1">
    <source>
        <dbReference type="SAM" id="Coils"/>
    </source>
</evidence>